<keyword evidence="1" id="KW-0647">Proteasome</keyword>
<protein>
    <submittedName>
        <fullName evidence="1">26S proteasome non-ATPase regulatory subunit 11</fullName>
    </submittedName>
</protein>
<sequence length="95" mass="11049">MPEENRSFLFDPQSKKIPGLLRGIIDVVEKIPEIFDLQIYICKEMIENKYSKALNLLTGLIKEVGRLDDKLLFVDIDILGRKLHLCENLSRLKLH</sequence>
<proteinExistence type="predicted"/>
<reference evidence="1 2" key="1">
    <citation type="journal article" date="2017" name="Nature">
        <title>The Apostasia genome and the evolution of orchids.</title>
        <authorList>
            <person name="Zhang G.Q."/>
            <person name="Liu K.W."/>
            <person name="Li Z."/>
            <person name="Lohaus R."/>
            <person name="Hsiao Y.Y."/>
            <person name="Niu S.C."/>
            <person name="Wang J.Y."/>
            <person name="Lin Y.C."/>
            <person name="Xu Q."/>
            <person name="Chen L.J."/>
            <person name="Yoshida K."/>
            <person name="Fujiwara S."/>
            <person name="Wang Z.W."/>
            <person name="Zhang Y.Q."/>
            <person name="Mitsuda N."/>
            <person name="Wang M."/>
            <person name="Liu G.H."/>
            <person name="Pecoraro L."/>
            <person name="Huang H.X."/>
            <person name="Xiao X.J."/>
            <person name="Lin M."/>
            <person name="Wu X.Y."/>
            <person name="Wu W.L."/>
            <person name="Chen Y.Y."/>
            <person name="Chang S.B."/>
            <person name="Sakamoto S."/>
            <person name="Ohme-Takagi M."/>
            <person name="Yagi M."/>
            <person name="Zeng S.J."/>
            <person name="Shen C.Y."/>
            <person name="Yeh C.M."/>
            <person name="Luo Y.B."/>
            <person name="Tsai W.C."/>
            <person name="Van de Peer Y."/>
            <person name="Liu Z.J."/>
        </authorList>
    </citation>
    <scope>NUCLEOTIDE SEQUENCE [LARGE SCALE GENOMIC DNA]</scope>
    <source>
        <strain evidence="2">cv. Shenzhen</strain>
        <tissue evidence="1">Stem</tissue>
    </source>
</reference>
<dbReference type="Gene3D" id="1.25.40.570">
    <property type="match status" value="1"/>
</dbReference>
<dbReference type="AlphaFoldDB" id="A0A2I0B2D3"/>
<gene>
    <name evidence="1" type="primary">RPN6A</name>
    <name evidence="1" type="ORF">AXF42_Ash019161</name>
</gene>
<organism evidence="1 2">
    <name type="scientific">Apostasia shenzhenica</name>
    <dbReference type="NCBI Taxonomy" id="1088818"/>
    <lineage>
        <taxon>Eukaryota</taxon>
        <taxon>Viridiplantae</taxon>
        <taxon>Streptophyta</taxon>
        <taxon>Embryophyta</taxon>
        <taxon>Tracheophyta</taxon>
        <taxon>Spermatophyta</taxon>
        <taxon>Magnoliopsida</taxon>
        <taxon>Liliopsida</taxon>
        <taxon>Asparagales</taxon>
        <taxon>Orchidaceae</taxon>
        <taxon>Apostasioideae</taxon>
        <taxon>Apostasia</taxon>
    </lineage>
</organism>
<evidence type="ECO:0000313" key="1">
    <source>
        <dbReference type="EMBL" id="PKA61955.1"/>
    </source>
</evidence>
<dbReference type="GO" id="GO:0000502">
    <property type="term" value="C:proteasome complex"/>
    <property type="evidence" value="ECO:0007669"/>
    <property type="project" value="UniProtKB-KW"/>
</dbReference>
<dbReference type="STRING" id="1088818.A0A2I0B2D3"/>
<dbReference type="Proteomes" id="UP000236161">
    <property type="component" value="Unassembled WGS sequence"/>
</dbReference>
<evidence type="ECO:0000313" key="2">
    <source>
        <dbReference type="Proteomes" id="UP000236161"/>
    </source>
</evidence>
<accession>A0A2I0B2D3</accession>
<name>A0A2I0B2D3_9ASPA</name>
<dbReference type="EMBL" id="KZ451922">
    <property type="protein sequence ID" value="PKA61955.1"/>
    <property type="molecule type" value="Genomic_DNA"/>
</dbReference>
<dbReference type="OrthoDB" id="1418352at2759"/>
<keyword evidence="2" id="KW-1185">Reference proteome</keyword>